<evidence type="ECO:0000256" key="3">
    <source>
        <dbReference type="ARBA" id="ARBA00022525"/>
    </source>
</evidence>
<comment type="similarity">
    <text evidence="2">Belongs to the beta-microseminoprotein family.</text>
</comment>
<dbReference type="Gene3D" id="2.10.70.10">
    <property type="entry name" value="Complement Module, domain 1"/>
    <property type="match status" value="1"/>
</dbReference>
<dbReference type="Pfam" id="PF05825">
    <property type="entry name" value="PSP94"/>
    <property type="match status" value="2"/>
</dbReference>
<dbReference type="RefSeq" id="XP_032805976.1">
    <property type="nucleotide sequence ID" value="XM_032950085.1"/>
</dbReference>
<dbReference type="AlphaFoldDB" id="A0AAJ7SUR5"/>
<comment type="subcellular location">
    <subcellularLocation>
        <location evidence="1">Secreted</location>
    </subcellularLocation>
</comment>
<evidence type="ECO:0000256" key="4">
    <source>
        <dbReference type="ARBA" id="ARBA00023157"/>
    </source>
</evidence>
<gene>
    <name evidence="7 8 9" type="primary">LOC116940344</name>
</gene>
<evidence type="ECO:0000313" key="8">
    <source>
        <dbReference type="RefSeq" id="XP_032805975.1"/>
    </source>
</evidence>
<evidence type="ECO:0000313" key="7">
    <source>
        <dbReference type="RefSeq" id="XP_032805974.1"/>
    </source>
</evidence>
<protein>
    <submittedName>
        <fullName evidence="7 8">Uncharacterized protein LOC116940344 isoform X2</fullName>
    </submittedName>
</protein>
<evidence type="ECO:0000313" key="6">
    <source>
        <dbReference type="Proteomes" id="UP001318040"/>
    </source>
</evidence>
<dbReference type="RefSeq" id="XP_032805974.1">
    <property type="nucleotide sequence ID" value="XM_032950083.1"/>
</dbReference>
<name>A0AAJ7SUR5_PETMA</name>
<dbReference type="RefSeq" id="XP_032805975.1">
    <property type="nucleotide sequence ID" value="XM_032950084.1"/>
</dbReference>
<feature type="signal peptide" evidence="5">
    <location>
        <begin position="1"/>
        <end position="16"/>
    </location>
</feature>
<dbReference type="PANTHER" id="PTHR10500:SF0">
    <property type="entry name" value="SCO-SPONDIN-LIKE"/>
    <property type="match status" value="1"/>
</dbReference>
<evidence type="ECO:0000313" key="9">
    <source>
        <dbReference type="RefSeq" id="XP_032805976.1"/>
    </source>
</evidence>
<feature type="chain" id="PRO_5044709266" evidence="5">
    <location>
        <begin position="17"/>
        <end position="224"/>
    </location>
</feature>
<dbReference type="InterPro" id="IPR008735">
    <property type="entry name" value="PSP94"/>
</dbReference>
<dbReference type="Gene3D" id="2.60.40.1900">
    <property type="entry name" value="Beta-microseminoprotein (PSP94) domain"/>
    <property type="match status" value="1"/>
</dbReference>
<sequence>MAHLLLLLPLVALTHGYCTQQKLFADIVMRDGVPVLEEGPCKDESGGSRLAGEQWRESGCMLCTCGETYISCCSIGGRAVNFAADCEAVMDVDTCRYSVVKKDDPSQTCAHDMKLLLIALLFCGLVPMYHAAVLQPAVQIISRGCSSPTGLVPIGASWRNAKCETCICGANYIPTCTLKLSIPVMYDSDCELFLDTKLCVYKVVKIADHSISCPYRGMTYPTSK</sequence>
<keyword evidence="5" id="KW-0732">Signal</keyword>
<dbReference type="PANTHER" id="PTHR10500">
    <property type="entry name" value="BETA-MICROSEMINOPROTEIN"/>
    <property type="match status" value="1"/>
</dbReference>
<dbReference type="Proteomes" id="UP001318040">
    <property type="component" value="Chromosome 8"/>
</dbReference>
<dbReference type="Gene3D" id="2.20.25.590">
    <property type="match status" value="1"/>
</dbReference>
<keyword evidence="3" id="KW-0964">Secreted</keyword>
<keyword evidence="6" id="KW-1185">Reference proteome</keyword>
<dbReference type="GO" id="GO:0005576">
    <property type="term" value="C:extracellular region"/>
    <property type="evidence" value="ECO:0007669"/>
    <property type="project" value="UniProtKB-SubCell"/>
</dbReference>
<keyword evidence="4" id="KW-1015">Disulfide bond</keyword>
<proteinExistence type="inferred from homology"/>
<evidence type="ECO:0000256" key="5">
    <source>
        <dbReference type="SAM" id="SignalP"/>
    </source>
</evidence>
<organism evidence="6 9">
    <name type="scientific">Petromyzon marinus</name>
    <name type="common">Sea lamprey</name>
    <dbReference type="NCBI Taxonomy" id="7757"/>
    <lineage>
        <taxon>Eukaryota</taxon>
        <taxon>Metazoa</taxon>
        <taxon>Chordata</taxon>
        <taxon>Craniata</taxon>
        <taxon>Vertebrata</taxon>
        <taxon>Cyclostomata</taxon>
        <taxon>Hyperoartia</taxon>
        <taxon>Petromyzontiformes</taxon>
        <taxon>Petromyzontidae</taxon>
        <taxon>Petromyzon</taxon>
    </lineage>
</organism>
<reference evidence="7 8" key="1">
    <citation type="submission" date="2025-04" db="UniProtKB">
        <authorList>
            <consortium name="RefSeq"/>
        </authorList>
    </citation>
    <scope>IDENTIFICATION</scope>
    <source>
        <tissue evidence="7 8">Sperm</tissue>
    </source>
</reference>
<evidence type="ECO:0000256" key="1">
    <source>
        <dbReference type="ARBA" id="ARBA00004613"/>
    </source>
</evidence>
<evidence type="ECO:0000256" key="2">
    <source>
        <dbReference type="ARBA" id="ARBA00010352"/>
    </source>
</evidence>
<accession>A0AAJ7SUR5</accession>